<dbReference type="InterPro" id="IPR014757">
    <property type="entry name" value="Tscrpt_reg_IclR_C"/>
</dbReference>
<feature type="domain" description="IclR-ED" evidence="1">
    <location>
        <begin position="31"/>
        <end position="211"/>
    </location>
</feature>
<comment type="caution">
    <text evidence="2">The sequence shown here is derived from an EMBL/GenBank/DDBJ whole genome shotgun (WGS) entry which is preliminary data.</text>
</comment>
<dbReference type="Proteomes" id="UP000600171">
    <property type="component" value="Unassembled WGS sequence"/>
</dbReference>
<evidence type="ECO:0000313" key="2">
    <source>
        <dbReference type="EMBL" id="GGH65715.1"/>
    </source>
</evidence>
<dbReference type="Gene3D" id="3.30.450.40">
    <property type="match status" value="1"/>
</dbReference>
<dbReference type="GO" id="GO:0003677">
    <property type="term" value="F:DNA binding"/>
    <property type="evidence" value="ECO:0007669"/>
    <property type="project" value="TreeGrafter"/>
</dbReference>
<dbReference type="EMBL" id="BMDC01000004">
    <property type="protein sequence ID" value="GGH65715.1"/>
    <property type="molecule type" value="Genomic_DNA"/>
</dbReference>
<dbReference type="InterPro" id="IPR050707">
    <property type="entry name" value="HTH_MetabolicPath_Reg"/>
</dbReference>
<protein>
    <submittedName>
        <fullName evidence="2">IclR family transcriptional regulator</fullName>
    </submittedName>
</protein>
<dbReference type="SUPFAM" id="SSF55781">
    <property type="entry name" value="GAF domain-like"/>
    <property type="match status" value="1"/>
</dbReference>
<keyword evidence="3" id="KW-1185">Reference proteome</keyword>
<name>A0A917MWX5_9MICC</name>
<evidence type="ECO:0000313" key="3">
    <source>
        <dbReference type="Proteomes" id="UP000600171"/>
    </source>
</evidence>
<dbReference type="PANTHER" id="PTHR30136">
    <property type="entry name" value="HELIX-TURN-HELIX TRANSCRIPTIONAL REGULATOR, ICLR FAMILY"/>
    <property type="match status" value="1"/>
</dbReference>
<proteinExistence type="predicted"/>
<dbReference type="GO" id="GO:0045892">
    <property type="term" value="P:negative regulation of DNA-templated transcription"/>
    <property type="evidence" value="ECO:0007669"/>
    <property type="project" value="TreeGrafter"/>
</dbReference>
<dbReference type="AlphaFoldDB" id="A0A917MWX5"/>
<dbReference type="Pfam" id="PF01614">
    <property type="entry name" value="IclR_C"/>
    <property type="match status" value="1"/>
</dbReference>
<evidence type="ECO:0000259" key="1">
    <source>
        <dbReference type="PROSITE" id="PS51078"/>
    </source>
</evidence>
<dbReference type="InterPro" id="IPR029016">
    <property type="entry name" value="GAF-like_dom_sf"/>
</dbReference>
<accession>A0A917MWX5</accession>
<gene>
    <name evidence="2" type="ORF">GCM10007359_19230</name>
</gene>
<dbReference type="PANTHER" id="PTHR30136:SF35">
    <property type="entry name" value="HTH-TYPE TRANSCRIPTIONAL REGULATOR RV1719"/>
    <property type="match status" value="1"/>
</dbReference>
<sequence>MHVATAQRMLNHLIDRSYVNLTEAGYTLGAAVLPLAWAFTYQDRTSAAAFPLLTSITQSTGFTSSVFVQSGESRVLTARVEAPSPMRYQLVVGQRMGLSVGGGKVILAYMPEKARGDFLERYEGEYLSTGVRQTREKLESDLKTIKQQGYYLSSSERDLGTIGLTLPFWNSKGVFSGTVNVVTHDDSYSVDDILACRRQLAEAARMLSLQI</sequence>
<organism evidence="2 3">
    <name type="scientific">Rothia aerolata</name>
    <dbReference type="NCBI Taxonomy" id="1812262"/>
    <lineage>
        <taxon>Bacteria</taxon>
        <taxon>Bacillati</taxon>
        <taxon>Actinomycetota</taxon>
        <taxon>Actinomycetes</taxon>
        <taxon>Micrococcales</taxon>
        <taxon>Micrococcaceae</taxon>
        <taxon>Rothia</taxon>
    </lineage>
</organism>
<reference evidence="2 3" key="1">
    <citation type="journal article" date="2014" name="Int. J. Syst. Evol. Microbiol.">
        <title>Complete genome sequence of Corynebacterium casei LMG S-19264T (=DSM 44701T), isolated from a smear-ripened cheese.</title>
        <authorList>
            <consortium name="US DOE Joint Genome Institute (JGI-PGF)"/>
            <person name="Walter F."/>
            <person name="Albersmeier A."/>
            <person name="Kalinowski J."/>
            <person name="Ruckert C."/>
        </authorList>
    </citation>
    <scope>NUCLEOTIDE SEQUENCE [LARGE SCALE GENOMIC DNA]</scope>
    <source>
        <strain evidence="2 3">CCM 8669</strain>
    </source>
</reference>
<dbReference type="GO" id="GO:0003700">
    <property type="term" value="F:DNA-binding transcription factor activity"/>
    <property type="evidence" value="ECO:0007669"/>
    <property type="project" value="TreeGrafter"/>
</dbReference>
<dbReference type="PROSITE" id="PS51078">
    <property type="entry name" value="ICLR_ED"/>
    <property type="match status" value="1"/>
</dbReference>